<evidence type="ECO:0000256" key="2">
    <source>
        <dbReference type="ARBA" id="ARBA00023015"/>
    </source>
</evidence>
<dbReference type="SUPFAM" id="SSF46785">
    <property type="entry name" value="Winged helix' DNA-binding domain"/>
    <property type="match status" value="1"/>
</dbReference>
<dbReference type="InterPro" id="IPR005119">
    <property type="entry name" value="LysR_subst-bd"/>
</dbReference>
<comment type="similarity">
    <text evidence="1">Belongs to the LysR transcriptional regulatory family.</text>
</comment>
<evidence type="ECO:0000313" key="7">
    <source>
        <dbReference type="Proteomes" id="UP001203284"/>
    </source>
</evidence>
<evidence type="ECO:0000256" key="1">
    <source>
        <dbReference type="ARBA" id="ARBA00009437"/>
    </source>
</evidence>
<dbReference type="InterPro" id="IPR000847">
    <property type="entry name" value="LysR_HTH_N"/>
</dbReference>
<dbReference type="Gene3D" id="3.40.190.290">
    <property type="match status" value="1"/>
</dbReference>
<dbReference type="PROSITE" id="PS50931">
    <property type="entry name" value="HTH_LYSR"/>
    <property type="match status" value="1"/>
</dbReference>
<accession>A0ABT0D8F2</accession>
<name>A0ABT0D8F2_9HYPH</name>
<evidence type="ECO:0000259" key="5">
    <source>
        <dbReference type="PROSITE" id="PS50931"/>
    </source>
</evidence>
<comment type="caution">
    <text evidence="6">The sequence shown here is derived from an EMBL/GenBank/DDBJ whole genome shotgun (WGS) entry which is preliminary data.</text>
</comment>
<keyword evidence="3" id="KW-0238">DNA-binding</keyword>
<dbReference type="EMBL" id="JALKCH010000003">
    <property type="protein sequence ID" value="MCK0196225.1"/>
    <property type="molecule type" value="Genomic_DNA"/>
</dbReference>
<dbReference type="InterPro" id="IPR036388">
    <property type="entry name" value="WH-like_DNA-bd_sf"/>
</dbReference>
<reference evidence="6 7" key="1">
    <citation type="submission" date="2022-04" db="EMBL/GenBank/DDBJ databases">
        <authorList>
            <person name="Grouzdev D.S."/>
            <person name="Pantiukh K.S."/>
            <person name="Krutkina M.S."/>
        </authorList>
    </citation>
    <scope>NUCLEOTIDE SEQUENCE [LARGE SCALE GENOMIC DNA]</scope>
    <source>
        <strain evidence="6 7">6x-1</strain>
    </source>
</reference>
<sequence length="304" mass="32663">MARIDQDRMFVAVLDLGSFAAAARRLGTSSGQASKLVAQLEAELGVQLLKRTTRALAPTEVGQAYYDRIRVLLEEFDALDASVRTASAQPAGRLRLTAPASFGTTQLVPRLIGFARDFPQIELDVSFTDRVVNLIDEGFDAALRIGRAGDSSLIARKLCESRVVMVAAPAYAARSGLPARPETLAGHACIIDTNFPDPLNWRLRPDPSGEILAVPVVGRLRFANAEACLAAAEAGLGIARVPSFIAGESLRAGRVVPVLRGMAPEVHGVFAVYPPARHLAGKVRALVDHLVRSFHGEPEWDQGW</sequence>
<dbReference type="InterPro" id="IPR058163">
    <property type="entry name" value="LysR-type_TF_proteobact-type"/>
</dbReference>
<keyword evidence="2" id="KW-0805">Transcription regulation</keyword>
<dbReference type="Pfam" id="PF03466">
    <property type="entry name" value="LysR_substrate"/>
    <property type="match status" value="1"/>
</dbReference>
<dbReference type="PANTHER" id="PTHR30537">
    <property type="entry name" value="HTH-TYPE TRANSCRIPTIONAL REGULATOR"/>
    <property type="match status" value="1"/>
</dbReference>
<protein>
    <submittedName>
        <fullName evidence="6">LysR family transcriptional regulator</fullName>
    </submittedName>
</protein>
<dbReference type="Pfam" id="PF00126">
    <property type="entry name" value="HTH_1"/>
    <property type="match status" value="1"/>
</dbReference>
<dbReference type="CDD" id="cd08422">
    <property type="entry name" value="PBP2_CrgA_like"/>
    <property type="match status" value="1"/>
</dbReference>
<dbReference type="SUPFAM" id="SSF53850">
    <property type="entry name" value="Periplasmic binding protein-like II"/>
    <property type="match status" value="1"/>
</dbReference>
<dbReference type="Proteomes" id="UP001203284">
    <property type="component" value="Unassembled WGS sequence"/>
</dbReference>
<proteinExistence type="inferred from homology"/>
<evidence type="ECO:0000256" key="4">
    <source>
        <dbReference type="ARBA" id="ARBA00023163"/>
    </source>
</evidence>
<evidence type="ECO:0000256" key="3">
    <source>
        <dbReference type="ARBA" id="ARBA00023125"/>
    </source>
</evidence>
<keyword evidence="4" id="KW-0804">Transcription</keyword>
<gene>
    <name evidence="6" type="ORF">MWN34_04795</name>
</gene>
<evidence type="ECO:0000313" key="6">
    <source>
        <dbReference type="EMBL" id="MCK0196225.1"/>
    </source>
</evidence>
<dbReference type="PANTHER" id="PTHR30537:SF5">
    <property type="entry name" value="HTH-TYPE TRANSCRIPTIONAL ACTIVATOR TTDR-RELATED"/>
    <property type="match status" value="1"/>
</dbReference>
<feature type="domain" description="HTH lysR-type" evidence="5">
    <location>
        <begin position="8"/>
        <end position="59"/>
    </location>
</feature>
<keyword evidence="7" id="KW-1185">Reference proteome</keyword>
<organism evidence="6 7">
    <name type="scientific">Ancylobacter crimeensis</name>
    <dbReference type="NCBI Taxonomy" id="2579147"/>
    <lineage>
        <taxon>Bacteria</taxon>
        <taxon>Pseudomonadati</taxon>
        <taxon>Pseudomonadota</taxon>
        <taxon>Alphaproteobacteria</taxon>
        <taxon>Hyphomicrobiales</taxon>
        <taxon>Xanthobacteraceae</taxon>
        <taxon>Ancylobacter</taxon>
    </lineage>
</organism>
<dbReference type="RefSeq" id="WP_247027125.1">
    <property type="nucleotide sequence ID" value="NZ_JALKCH010000003.1"/>
</dbReference>
<dbReference type="InterPro" id="IPR036390">
    <property type="entry name" value="WH_DNA-bd_sf"/>
</dbReference>
<dbReference type="Gene3D" id="1.10.10.10">
    <property type="entry name" value="Winged helix-like DNA-binding domain superfamily/Winged helix DNA-binding domain"/>
    <property type="match status" value="1"/>
</dbReference>